<organism evidence="2 3">
    <name type="scientific">Uliginosibacterium aquaticum</name>
    <dbReference type="NCBI Taxonomy" id="2731212"/>
    <lineage>
        <taxon>Bacteria</taxon>
        <taxon>Pseudomonadati</taxon>
        <taxon>Pseudomonadota</taxon>
        <taxon>Betaproteobacteria</taxon>
        <taxon>Rhodocyclales</taxon>
        <taxon>Zoogloeaceae</taxon>
        <taxon>Uliginosibacterium</taxon>
    </lineage>
</organism>
<protein>
    <submittedName>
        <fullName evidence="2">Uncharacterized protein</fullName>
    </submittedName>
</protein>
<dbReference type="RefSeq" id="WP_170019912.1">
    <property type="nucleotide sequence ID" value="NZ_JABCSC020000001.1"/>
</dbReference>
<feature type="compositionally biased region" description="Pro residues" evidence="1">
    <location>
        <begin position="93"/>
        <end position="111"/>
    </location>
</feature>
<evidence type="ECO:0000313" key="3">
    <source>
        <dbReference type="Proteomes" id="UP000778523"/>
    </source>
</evidence>
<dbReference type="EMBL" id="JABCSC020000001">
    <property type="protein sequence ID" value="NSL53701.1"/>
    <property type="molecule type" value="Genomic_DNA"/>
</dbReference>
<keyword evidence="3" id="KW-1185">Reference proteome</keyword>
<evidence type="ECO:0000313" key="2">
    <source>
        <dbReference type="EMBL" id="NSL53701.1"/>
    </source>
</evidence>
<proteinExistence type="predicted"/>
<name>A0ABX2IBB3_9RHOO</name>
<feature type="region of interest" description="Disordered" evidence="1">
    <location>
        <begin position="147"/>
        <end position="166"/>
    </location>
</feature>
<feature type="region of interest" description="Disordered" evidence="1">
    <location>
        <begin position="87"/>
        <end position="114"/>
    </location>
</feature>
<reference evidence="2 3" key="1">
    <citation type="submission" date="2020-06" db="EMBL/GenBank/DDBJ databases">
        <title>Draft genome of Uliginosibacterium sp. IMCC34675.</title>
        <authorList>
            <person name="Song J."/>
        </authorList>
    </citation>
    <scope>NUCLEOTIDE SEQUENCE [LARGE SCALE GENOMIC DNA]</scope>
    <source>
        <strain evidence="2 3">IMCC34675</strain>
    </source>
</reference>
<sequence>MNKQFRIVFEGRLRAGLNRTDVMTQAKLRLGASASQTIQIFSGQRVTLKQGLDAAAALLYQQTLETLGMLVSVEAMDGLQNQPAFASPLAPVLQPPNLPPPRPAAAPPKPAAKPSFPEDWMHRSGFERLEVAQQRLADAEAVLRQSAAEAARQTQRAPADQGGHGRLHSRFVCSHCGTAHEIESELALRITPTIARRQAG</sequence>
<evidence type="ECO:0000256" key="1">
    <source>
        <dbReference type="SAM" id="MobiDB-lite"/>
    </source>
</evidence>
<comment type="caution">
    <text evidence="2">The sequence shown here is derived from an EMBL/GenBank/DDBJ whole genome shotgun (WGS) entry which is preliminary data.</text>
</comment>
<gene>
    <name evidence="2" type="ORF">HJ583_001550</name>
</gene>
<accession>A0ABX2IBB3</accession>
<dbReference type="Proteomes" id="UP000778523">
    <property type="component" value="Unassembled WGS sequence"/>
</dbReference>